<feature type="domain" description="Gfo/Idh/MocA-like oxidoreductase N-terminal" evidence="1">
    <location>
        <begin position="29"/>
        <end position="98"/>
    </location>
</feature>
<dbReference type="SUPFAM" id="SSF51735">
    <property type="entry name" value="NAD(P)-binding Rossmann-fold domains"/>
    <property type="match status" value="1"/>
</dbReference>
<dbReference type="SUPFAM" id="SSF55347">
    <property type="entry name" value="Glyceraldehyde-3-phosphate dehydrogenase-like, C-terminal domain"/>
    <property type="match status" value="1"/>
</dbReference>
<dbReference type="Gene3D" id="3.30.360.10">
    <property type="entry name" value="Dihydrodipicolinate Reductase, domain 2"/>
    <property type="match status" value="1"/>
</dbReference>
<dbReference type="PANTHER" id="PTHR43377:SF2">
    <property type="entry name" value="BINDING ROSSMANN FOLD OXIDOREDUCTASE, PUTATIVE (AFU_ORTHOLOGUE AFUA_4G00560)-RELATED"/>
    <property type="match status" value="1"/>
</dbReference>
<evidence type="ECO:0000313" key="3">
    <source>
        <dbReference type="Proteomes" id="UP000033858"/>
    </source>
</evidence>
<protein>
    <submittedName>
        <fullName evidence="2">Oxidoreductase domain protein</fullName>
    </submittedName>
</protein>
<evidence type="ECO:0000313" key="2">
    <source>
        <dbReference type="EMBL" id="KKR88177.1"/>
    </source>
</evidence>
<dbReference type="Pfam" id="PF01408">
    <property type="entry name" value="GFO_IDH_MocA"/>
    <property type="match status" value="1"/>
</dbReference>
<gene>
    <name evidence="2" type="ORF">UU32_C0001G0013</name>
</gene>
<dbReference type="InterPro" id="IPR000683">
    <property type="entry name" value="Gfo/Idh/MocA-like_OxRdtase_N"/>
</dbReference>
<dbReference type="EMBL" id="LCAE01000001">
    <property type="protein sequence ID" value="KKR88177.1"/>
    <property type="molecule type" value="Genomic_DNA"/>
</dbReference>
<evidence type="ECO:0000259" key="1">
    <source>
        <dbReference type="Pfam" id="PF01408"/>
    </source>
</evidence>
<name>A0A0G0XKJ3_9BACT</name>
<comment type="caution">
    <text evidence="2">The sequence shown here is derived from an EMBL/GenBank/DDBJ whole genome shotgun (WGS) entry which is preliminary data.</text>
</comment>
<accession>A0A0G0XKJ3</accession>
<dbReference type="Proteomes" id="UP000033858">
    <property type="component" value="Unassembled WGS sequence"/>
</dbReference>
<dbReference type="AlphaFoldDB" id="A0A0G0XKJ3"/>
<reference evidence="2 3" key="1">
    <citation type="journal article" date="2015" name="Nature">
        <title>rRNA introns, odd ribosomes, and small enigmatic genomes across a large radiation of phyla.</title>
        <authorList>
            <person name="Brown C.T."/>
            <person name="Hug L.A."/>
            <person name="Thomas B.C."/>
            <person name="Sharon I."/>
            <person name="Castelle C.J."/>
            <person name="Singh A."/>
            <person name="Wilkins M.J."/>
            <person name="Williams K.H."/>
            <person name="Banfield J.F."/>
        </authorList>
    </citation>
    <scope>NUCLEOTIDE SEQUENCE [LARGE SCALE GENOMIC DNA]</scope>
</reference>
<sequence length="274" mass="31229">MKEMDIALIGKGRWGQNYIKTIPGLIVKTRDYSEILGREDIEGVIIASATDTHFKIARDFIEKGFNVLIEKPITKTYAEALELQKLHRKNKKQIVMAGHIQIYDPGYQELKRNLVKIGIVKNLIFKGSQDQARTDSTVLENWGPHPIYMFMDLLNTSPKSVKGQERGKDNLQLDFDFDDKITATAYIGTFSPERKREFTVVGERGKLTLDWAGEKTLTLTRPDNQKTSLKFSQEKSPLEAEITEFIECIRIGKKPKTPLSQGVEVARILDLCRN</sequence>
<dbReference type="Gene3D" id="3.40.50.720">
    <property type="entry name" value="NAD(P)-binding Rossmann-like Domain"/>
    <property type="match status" value="1"/>
</dbReference>
<organism evidence="2 3">
    <name type="scientific">Candidatus Woesebacteria bacterium GW2011_GWB1_41_10</name>
    <dbReference type="NCBI Taxonomy" id="1618577"/>
    <lineage>
        <taxon>Bacteria</taxon>
        <taxon>Candidatus Woeseibacteriota</taxon>
    </lineage>
</organism>
<dbReference type="GO" id="GO:0000166">
    <property type="term" value="F:nucleotide binding"/>
    <property type="evidence" value="ECO:0007669"/>
    <property type="project" value="InterPro"/>
</dbReference>
<proteinExistence type="predicted"/>
<dbReference type="PANTHER" id="PTHR43377">
    <property type="entry name" value="BILIVERDIN REDUCTASE A"/>
    <property type="match status" value="1"/>
</dbReference>
<dbReference type="InterPro" id="IPR036291">
    <property type="entry name" value="NAD(P)-bd_dom_sf"/>
</dbReference>
<dbReference type="InterPro" id="IPR051450">
    <property type="entry name" value="Gfo/Idh/MocA_Oxidoreductases"/>
</dbReference>